<dbReference type="AlphaFoldDB" id="A0A9P4NWR6"/>
<feature type="transmembrane region" description="Helical" evidence="2">
    <location>
        <begin position="91"/>
        <end position="112"/>
    </location>
</feature>
<proteinExistence type="predicted"/>
<dbReference type="EMBL" id="MU007024">
    <property type="protein sequence ID" value="KAF2432808.1"/>
    <property type="molecule type" value="Genomic_DNA"/>
</dbReference>
<name>A0A9P4NWR6_9PEZI</name>
<feature type="transmembrane region" description="Helical" evidence="2">
    <location>
        <begin position="124"/>
        <end position="143"/>
    </location>
</feature>
<feature type="region of interest" description="Disordered" evidence="1">
    <location>
        <begin position="240"/>
        <end position="265"/>
    </location>
</feature>
<keyword evidence="2" id="KW-1133">Transmembrane helix</keyword>
<dbReference type="Proteomes" id="UP000800235">
    <property type="component" value="Unassembled WGS sequence"/>
</dbReference>
<gene>
    <name evidence="3" type="ORF">EJ08DRAFT_677385</name>
</gene>
<feature type="transmembrane region" description="Helical" evidence="2">
    <location>
        <begin position="46"/>
        <end position="71"/>
    </location>
</feature>
<keyword evidence="2" id="KW-0812">Transmembrane</keyword>
<feature type="region of interest" description="Disordered" evidence="1">
    <location>
        <begin position="183"/>
        <end position="202"/>
    </location>
</feature>
<evidence type="ECO:0000313" key="3">
    <source>
        <dbReference type="EMBL" id="KAF2432808.1"/>
    </source>
</evidence>
<organism evidence="3 4">
    <name type="scientific">Tothia fuscella</name>
    <dbReference type="NCBI Taxonomy" id="1048955"/>
    <lineage>
        <taxon>Eukaryota</taxon>
        <taxon>Fungi</taxon>
        <taxon>Dikarya</taxon>
        <taxon>Ascomycota</taxon>
        <taxon>Pezizomycotina</taxon>
        <taxon>Dothideomycetes</taxon>
        <taxon>Pleosporomycetidae</taxon>
        <taxon>Venturiales</taxon>
        <taxon>Cylindrosympodiaceae</taxon>
        <taxon>Tothia</taxon>
    </lineage>
</organism>
<comment type="caution">
    <text evidence="3">The sequence shown here is derived from an EMBL/GenBank/DDBJ whole genome shotgun (WGS) entry which is preliminary data.</text>
</comment>
<evidence type="ECO:0000256" key="2">
    <source>
        <dbReference type="SAM" id="Phobius"/>
    </source>
</evidence>
<reference evidence="3" key="1">
    <citation type="journal article" date="2020" name="Stud. Mycol.">
        <title>101 Dothideomycetes genomes: a test case for predicting lifestyles and emergence of pathogens.</title>
        <authorList>
            <person name="Haridas S."/>
            <person name="Albert R."/>
            <person name="Binder M."/>
            <person name="Bloem J."/>
            <person name="Labutti K."/>
            <person name="Salamov A."/>
            <person name="Andreopoulos B."/>
            <person name="Baker S."/>
            <person name="Barry K."/>
            <person name="Bills G."/>
            <person name="Bluhm B."/>
            <person name="Cannon C."/>
            <person name="Castanera R."/>
            <person name="Culley D."/>
            <person name="Daum C."/>
            <person name="Ezra D."/>
            <person name="Gonzalez J."/>
            <person name="Henrissat B."/>
            <person name="Kuo A."/>
            <person name="Liang C."/>
            <person name="Lipzen A."/>
            <person name="Lutzoni F."/>
            <person name="Magnuson J."/>
            <person name="Mondo S."/>
            <person name="Nolan M."/>
            <person name="Ohm R."/>
            <person name="Pangilinan J."/>
            <person name="Park H.-J."/>
            <person name="Ramirez L."/>
            <person name="Alfaro M."/>
            <person name="Sun H."/>
            <person name="Tritt A."/>
            <person name="Yoshinaga Y."/>
            <person name="Zwiers L.-H."/>
            <person name="Turgeon B."/>
            <person name="Goodwin S."/>
            <person name="Spatafora J."/>
            <person name="Crous P."/>
            <person name="Grigoriev I."/>
        </authorList>
    </citation>
    <scope>NUCLEOTIDE SEQUENCE</scope>
    <source>
        <strain evidence="3">CBS 130266</strain>
    </source>
</reference>
<keyword evidence="2" id="KW-0472">Membrane</keyword>
<keyword evidence="4" id="KW-1185">Reference proteome</keyword>
<feature type="transmembrane region" description="Helical" evidence="2">
    <location>
        <begin position="155"/>
        <end position="176"/>
    </location>
</feature>
<feature type="compositionally biased region" description="Polar residues" evidence="1">
    <location>
        <begin position="240"/>
        <end position="251"/>
    </location>
</feature>
<dbReference type="OrthoDB" id="3905228at2759"/>
<accession>A0A9P4NWR6</accession>
<sequence length="265" mass="28946">MESAGISIAVAVFAEISNIMILVALFLLLTPYICQRTGQKPRVTRIINSCTIGLVGILLVPTLTLSGIGTLAVYSSSLSSSLSVPASRLSAAYYLIFFLSALIGSGILLLVMASTRQHPALNSVVITTLALLISSLVTIIQIFYYSITNHDSTDIAFIVIYALMQLFYVLSVFVILQASSHAATPLDDPTSNATYDPNAPEDERYRRFTYAGPTDETHLPPQYEPPGMYQYQEPHQQWNLHGSNTLPQTSEILGKPITEAQSHAY</sequence>
<protein>
    <submittedName>
        <fullName evidence="3">Uncharacterized protein</fullName>
    </submittedName>
</protein>
<evidence type="ECO:0000313" key="4">
    <source>
        <dbReference type="Proteomes" id="UP000800235"/>
    </source>
</evidence>
<evidence type="ECO:0000256" key="1">
    <source>
        <dbReference type="SAM" id="MobiDB-lite"/>
    </source>
</evidence>
<feature type="transmembrane region" description="Helical" evidence="2">
    <location>
        <begin position="6"/>
        <end position="34"/>
    </location>
</feature>